<keyword evidence="2" id="KW-0732">Signal</keyword>
<name>A0ABV4TTN2_9GAMM</name>
<keyword evidence="6" id="KW-1185">Reference proteome</keyword>
<dbReference type="CDD" id="cd16893">
    <property type="entry name" value="LT_MltC_MltE"/>
    <property type="match status" value="1"/>
</dbReference>
<proteinExistence type="inferred from homology"/>
<dbReference type="RefSeq" id="WP_373655140.1">
    <property type="nucleotide sequence ID" value="NZ_JBGUAW010000003.1"/>
</dbReference>
<evidence type="ECO:0000313" key="5">
    <source>
        <dbReference type="EMBL" id="MFA9460357.1"/>
    </source>
</evidence>
<dbReference type="Pfam" id="PF01464">
    <property type="entry name" value="SLT"/>
    <property type="match status" value="1"/>
</dbReference>
<feature type="chain" id="PRO_5046476055" evidence="2">
    <location>
        <begin position="42"/>
        <end position="412"/>
    </location>
</feature>
<feature type="domain" description="Murein transglycosylase-C N-terminal" evidence="4">
    <location>
        <begin position="80"/>
        <end position="241"/>
    </location>
</feature>
<evidence type="ECO:0000256" key="2">
    <source>
        <dbReference type="SAM" id="SignalP"/>
    </source>
</evidence>
<dbReference type="EMBL" id="JBGUAW010000003">
    <property type="protein sequence ID" value="MFA9460357.1"/>
    <property type="molecule type" value="Genomic_DNA"/>
</dbReference>
<evidence type="ECO:0000259" key="4">
    <source>
        <dbReference type="Pfam" id="PF11873"/>
    </source>
</evidence>
<sequence>MSGSEGRLPLYVSGRIFGRPCVARKVAGLLLAVALVPAAGAQDSGGFEAYRDRQQDGFEAYRSGQEEAFAAYRERVREAFAAYKRKAARVWGRDRDLVPDRQTWVSYRHGMRERRVVDFERGQARFQVALEPGQRKVTAQARAWLKDAIVDSLTRGPDQRTIEEIAEDPDAARPGGDPLLDGLAADDAGRPVAAEQARDFAEQVVKEARVEEVESGDGHERVAVTAEVPLIPDHVRKRAEKYQTVVERQAERRSLAPELVFAVMETESFFNPMARSPIPAFGLMQLVPVSGGLEAYRMVHGKDKKPSEQFLYDPQNNVELGAAYLHRLYYDYMRGIEDDRARLWCAVAAYNTGPGNLYRTFAEAGGRQAAVRRVNRMGPDEVFDHLVVNLPYEETRHYIQKVREKMPKYQRL</sequence>
<feature type="domain" description="Transglycosylase SLT" evidence="3">
    <location>
        <begin position="247"/>
        <end position="368"/>
    </location>
</feature>
<dbReference type="PANTHER" id="PTHR37423:SF2">
    <property type="entry name" value="MEMBRANE-BOUND LYTIC MUREIN TRANSGLYCOSYLASE C"/>
    <property type="match status" value="1"/>
</dbReference>
<dbReference type="Pfam" id="PF11873">
    <property type="entry name" value="Mltc_N"/>
    <property type="match status" value="1"/>
</dbReference>
<gene>
    <name evidence="5" type="ORF">ACERLL_05895</name>
</gene>
<dbReference type="SUPFAM" id="SSF53955">
    <property type="entry name" value="Lysozyme-like"/>
    <property type="match status" value="1"/>
</dbReference>
<dbReference type="PROSITE" id="PS00922">
    <property type="entry name" value="TRANSGLYCOSYLASE"/>
    <property type="match status" value="1"/>
</dbReference>
<dbReference type="InterPro" id="IPR024570">
    <property type="entry name" value="Murein_transglycosylaseC_N"/>
</dbReference>
<evidence type="ECO:0000259" key="3">
    <source>
        <dbReference type="Pfam" id="PF01464"/>
    </source>
</evidence>
<comment type="caution">
    <text evidence="5">The sequence shown here is derived from an EMBL/GenBank/DDBJ whole genome shotgun (WGS) entry which is preliminary data.</text>
</comment>
<dbReference type="Gene3D" id="1.10.530.10">
    <property type="match status" value="1"/>
</dbReference>
<accession>A0ABV4TTN2</accession>
<dbReference type="Proteomes" id="UP001575181">
    <property type="component" value="Unassembled WGS sequence"/>
</dbReference>
<organism evidence="5 6">
    <name type="scientific">Thiohalorhabdus methylotrophus</name>
    <dbReference type="NCBI Taxonomy" id="3242694"/>
    <lineage>
        <taxon>Bacteria</taxon>
        <taxon>Pseudomonadati</taxon>
        <taxon>Pseudomonadota</taxon>
        <taxon>Gammaproteobacteria</taxon>
        <taxon>Thiohalorhabdales</taxon>
        <taxon>Thiohalorhabdaceae</taxon>
        <taxon>Thiohalorhabdus</taxon>
    </lineage>
</organism>
<comment type="similarity">
    <text evidence="1">Belongs to the transglycosylase Slt family.</text>
</comment>
<feature type="signal peptide" evidence="2">
    <location>
        <begin position="1"/>
        <end position="41"/>
    </location>
</feature>
<evidence type="ECO:0000256" key="1">
    <source>
        <dbReference type="ARBA" id="ARBA00007734"/>
    </source>
</evidence>
<protein>
    <submittedName>
        <fullName evidence="5">Murein transglycosylase domain-containing protein</fullName>
    </submittedName>
</protein>
<evidence type="ECO:0000313" key="6">
    <source>
        <dbReference type="Proteomes" id="UP001575181"/>
    </source>
</evidence>
<reference evidence="5 6" key="1">
    <citation type="submission" date="2024-08" db="EMBL/GenBank/DDBJ databases">
        <title>Whole-genome sequencing of halo(alkali)philic microorganisms from hypersaline lakes.</title>
        <authorList>
            <person name="Sorokin D.Y."/>
            <person name="Merkel A.Y."/>
            <person name="Messina E."/>
            <person name="Yakimov M."/>
        </authorList>
    </citation>
    <scope>NUCLEOTIDE SEQUENCE [LARGE SCALE GENOMIC DNA]</scope>
    <source>
        <strain evidence="5 6">Cl-TMA</strain>
    </source>
</reference>
<dbReference type="InterPro" id="IPR023346">
    <property type="entry name" value="Lysozyme-like_dom_sf"/>
</dbReference>
<dbReference type="PANTHER" id="PTHR37423">
    <property type="entry name" value="SOLUBLE LYTIC MUREIN TRANSGLYCOSYLASE-RELATED"/>
    <property type="match status" value="1"/>
</dbReference>
<dbReference type="InterPro" id="IPR000189">
    <property type="entry name" value="Transglyc_AS"/>
</dbReference>
<dbReference type="InterPro" id="IPR008258">
    <property type="entry name" value="Transglycosylase_SLT_dom_1"/>
</dbReference>